<organism evidence="3 4">
    <name type="scientific">Nocardioides zeae</name>
    <dbReference type="NCBI Taxonomy" id="1457234"/>
    <lineage>
        <taxon>Bacteria</taxon>
        <taxon>Bacillati</taxon>
        <taxon>Actinomycetota</taxon>
        <taxon>Actinomycetes</taxon>
        <taxon>Propionibacteriales</taxon>
        <taxon>Nocardioidaceae</taxon>
        <taxon>Nocardioides</taxon>
    </lineage>
</organism>
<evidence type="ECO:0000313" key="3">
    <source>
        <dbReference type="EMBL" id="MDQ1103153.1"/>
    </source>
</evidence>
<proteinExistence type="predicted"/>
<evidence type="ECO:0000313" key="4">
    <source>
        <dbReference type="Proteomes" id="UP001239215"/>
    </source>
</evidence>
<keyword evidence="2" id="KW-0732">Signal</keyword>
<reference evidence="3" key="1">
    <citation type="submission" date="2023-07" db="EMBL/GenBank/DDBJ databases">
        <title>Functional and genomic diversity of the sorghum phyllosphere microbiome.</title>
        <authorList>
            <person name="Shade A."/>
        </authorList>
    </citation>
    <scope>NUCLEOTIDE SEQUENCE</scope>
    <source>
        <strain evidence="3">SORGH_AS_1067</strain>
    </source>
</reference>
<feature type="signal peptide" evidence="2">
    <location>
        <begin position="1"/>
        <end position="39"/>
    </location>
</feature>
<gene>
    <name evidence="3" type="ORF">QE405_000437</name>
</gene>
<sequence length="203" mass="19779">MVPAPPRPLVPAPPSDRWLTSRRAVVAAPAALVAASLLAACDGDRGTPDGVVSATEDGTSADVERVDEALAAIGTAREQAATAAAAHATLAPALAPLLDVHDAHLALLSEAAGTDGSEGSSSSSTEGTDGPASTGPTGVTETPADPVLDPAAALAGVRTTETDLATTLTDLAVAADSGPLARTLAAMAAAVDQQLLLLARAAA</sequence>
<dbReference type="AlphaFoldDB" id="A0AAJ1U0T2"/>
<dbReference type="EMBL" id="JAUTAN010000001">
    <property type="protein sequence ID" value="MDQ1103153.1"/>
    <property type="molecule type" value="Genomic_DNA"/>
</dbReference>
<name>A0AAJ1U0T2_9ACTN</name>
<accession>A0AAJ1U0T2</accession>
<evidence type="ECO:0000256" key="1">
    <source>
        <dbReference type="SAM" id="MobiDB-lite"/>
    </source>
</evidence>
<feature type="compositionally biased region" description="Low complexity" evidence="1">
    <location>
        <begin position="112"/>
        <end position="130"/>
    </location>
</feature>
<dbReference type="RefSeq" id="WP_307198591.1">
    <property type="nucleotide sequence ID" value="NZ_JAUTAN010000001.1"/>
</dbReference>
<comment type="caution">
    <text evidence="3">The sequence shown here is derived from an EMBL/GenBank/DDBJ whole genome shotgun (WGS) entry which is preliminary data.</text>
</comment>
<evidence type="ECO:0000256" key="2">
    <source>
        <dbReference type="SAM" id="SignalP"/>
    </source>
</evidence>
<dbReference type="Proteomes" id="UP001239215">
    <property type="component" value="Unassembled WGS sequence"/>
</dbReference>
<protein>
    <recommendedName>
        <fullName evidence="5">DUF305 domain-containing protein</fullName>
    </recommendedName>
</protein>
<feature type="chain" id="PRO_5042597034" description="DUF305 domain-containing protein" evidence="2">
    <location>
        <begin position="40"/>
        <end position="203"/>
    </location>
</feature>
<feature type="region of interest" description="Disordered" evidence="1">
    <location>
        <begin position="112"/>
        <end position="146"/>
    </location>
</feature>
<evidence type="ECO:0008006" key="5">
    <source>
        <dbReference type="Google" id="ProtNLM"/>
    </source>
</evidence>